<dbReference type="AlphaFoldDB" id="A0A941EFZ5"/>
<evidence type="ECO:0000256" key="3">
    <source>
        <dbReference type="ARBA" id="ARBA00023163"/>
    </source>
</evidence>
<dbReference type="PRINTS" id="PR00032">
    <property type="entry name" value="HTHARAC"/>
</dbReference>
<dbReference type="RefSeq" id="WP_212526473.1">
    <property type="nucleotide sequence ID" value="NZ_JAGSOG010000004.1"/>
</dbReference>
<reference evidence="5" key="1">
    <citation type="submission" date="2021-04" db="EMBL/GenBank/DDBJ databases">
        <title>Genome based classification of Actinospica acidithermotolerans sp. nov., an actinobacterium isolated from an Indonesian hot spring.</title>
        <authorList>
            <person name="Kusuma A.B."/>
            <person name="Putra K.E."/>
            <person name="Nafisah S."/>
            <person name="Loh J."/>
            <person name="Nouioui I."/>
            <person name="Goodfellow M."/>
        </authorList>
    </citation>
    <scope>NUCLEOTIDE SEQUENCE</scope>
    <source>
        <strain evidence="5">CSCA 57</strain>
    </source>
</reference>
<dbReference type="EMBL" id="JAGSOG010000004">
    <property type="protein sequence ID" value="MBR7831935.1"/>
    <property type="molecule type" value="Genomic_DNA"/>
</dbReference>
<dbReference type="InterPro" id="IPR018060">
    <property type="entry name" value="HTH_AraC"/>
</dbReference>
<feature type="domain" description="HTH araC/xylS-type" evidence="4">
    <location>
        <begin position="6"/>
        <end position="104"/>
    </location>
</feature>
<dbReference type="GO" id="GO:0003700">
    <property type="term" value="F:DNA-binding transcription factor activity"/>
    <property type="evidence" value="ECO:0007669"/>
    <property type="project" value="InterPro"/>
</dbReference>
<evidence type="ECO:0000256" key="1">
    <source>
        <dbReference type="ARBA" id="ARBA00023015"/>
    </source>
</evidence>
<organism evidence="5 6">
    <name type="scientific">Actinospica durhamensis</name>
    <dbReference type="NCBI Taxonomy" id="1508375"/>
    <lineage>
        <taxon>Bacteria</taxon>
        <taxon>Bacillati</taxon>
        <taxon>Actinomycetota</taxon>
        <taxon>Actinomycetes</taxon>
        <taxon>Catenulisporales</taxon>
        <taxon>Actinospicaceae</taxon>
        <taxon>Actinospica</taxon>
    </lineage>
</organism>
<evidence type="ECO:0000259" key="4">
    <source>
        <dbReference type="PROSITE" id="PS01124"/>
    </source>
</evidence>
<dbReference type="GO" id="GO:0043565">
    <property type="term" value="F:sequence-specific DNA binding"/>
    <property type="evidence" value="ECO:0007669"/>
    <property type="project" value="InterPro"/>
</dbReference>
<evidence type="ECO:0000313" key="6">
    <source>
        <dbReference type="Proteomes" id="UP000675781"/>
    </source>
</evidence>
<keyword evidence="2" id="KW-0238">DNA-binding</keyword>
<dbReference type="Gene3D" id="1.10.10.60">
    <property type="entry name" value="Homeodomain-like"/>
    <property type="match status" value="2"/>
</dbReference>
<gene>
    <name evidence="5" type="ORF">KDL01_01605</name>
</gene>
<evidence type="ECO:0000313" key="5">
    <source>
        <dbReference type="EMBL" id="MBR7831935.1"/>
    </source>
</evidence>
<dbReference type="SMART" id="SM00342">
    <property type="entry name" value="HTH_ARAC"/>
    <property type="match status" value="1"/>
</dbReference>
<keyword evidence="1" id="KW-0805">Transcription regulation</keyword>
<protein>
    <submittedName>
        <fullName evidence="5">Helix-turn-helix transcriptional regulator</fullName>
    </submittedName>
</protein>
<dbReference type="PANTHER" id="PTHR43280">
    <property type="entry name" value="ARAC-FAMILY TRANSCRIPTIONAL REGULATOR"/>
    <property type="match status" value="1"/>
</dbReference>
<dbReference type="InterPro" id="IPR020449">
    <property type="entry name" value="Tscrpt_reg_AraC-type_HTH"/>
</dbReference>
<name>A0A941EFZ5_9ACTN</name>
<proteinExistence type="predicted"/>
<comment type="caution">
    <text evidence="5">The sequence shown here is derived from an EMBL/GenBank/DDBJ whole genome shotgun (WGS) entry which is preliminary data.</text>
</comment>
<accession>A0A941EFZ5</accession>
<dbReference type="SUPFAM" id="SSF46689">
    <property type="entry name" value="Homeodomain-like"/>
    <property type="match status" value="2"/>
</dbReference>
<sequence length="270" mass="28985">MHSAVREAIHLIKSRYAEPITLGELASSVFVSPYHFCRVFGKATGLTPGRYLAAVRMFEAKRLLLTTSLRVTDIVCSVGYNSTGTFTTRFTSMVGMTPTQYRDPDVQALLVAMAPDLLRLPSSATLRAAGVAHASPPVHRGGTVMVAAELPLAVGPVQVLVGIYPERIPQGAPVAYRYGEMNGSGLMTIAGVPAGRWHIWAVAGQDNESPQWLLSGRSVSPVVVRPDQSARATVRMRELSPNDVPVALSLAPWRNRSLDMQPSQLVGAAA</sequence>
<dbReference type="PROSITE" id="PS01124">
    <property type="entry name" value="HTH_ARAC_FAMILY_2"/>
    <property type="match status" value="1"/>
</dbReference>
<keyword evidence="3" id="KW-0804">Transcription</keyword>
<dbReference type="PANTHER" id="PTHR43280:SF28">
    <property type="entry name" value="HTH-TYPE TRANSCRIPTIONAL ACTIVATOR RHAS"/>
    <property type="match status" value="1"/>
</dbReference>
<evidence type="ECO:0000256" key="2">
    <source>
        <dbReference type="ARBA" id="ARBA00023125"/>
    </source>
</evidence>
<dbReference type="Pfam" id="PF12833">
    <property type="entry name" value="HTH_18"/>
    <property type="match status" value="1"/>
</dbReference>
<dbReference type="InterPro" id="IPR009057">
    <property type="entry name" value="Homeodomain-like_sf"/>
</dbReference>
<dbReference type="Proteomes" id="UP000675781">
    <property type="component" value="Unassembled WGS sequence"/>
</dbReference>
<keyword evidence="6" id="KW-1185">Reference proteome</keyword>